<dbReference type="RefSeq" id="XP_001838856.2">
    <property type="nucleotide sequence ID" value="XM_001838804.2"/>
</dbReference>
<feature type="signal peptide" evidence="1">
    <location>
        <begin position="1"/>
        <end position="23"/>
    </location>
</feature>
<accession>A8P513</accession>
<dbReference type="EMBL" id="AACS02000011">
    <property type="protein sequence ID" value="EAU82971.2"/>
    <property type="molecule type" value="Genomic_DNA"/>
</dbReference>
<organism evidence="2 3">
    <name type="scientific">Coprinopsis cinerea (strain Okayama-7 / 130 / ATCC MYA-4618 / FGSC 9003)</name>
    <name type="common">Inky cap fungus</name>
    <name type="synonym">Hormographiella aspergillata</name>
    <dbReference type="NCBI Taxonomy" id="240176"/>
    <lineage>
        <taxon>Eukaryota</taxon>
        <taxon>Fungi</taxon>
        <taxon>Dikarya</taxon>
        <taxon>Basidiomycota</taxon>
        <taxon>Agaricomycotina</taxon>
        <taxon>Agaricomycetes</taxon>
        <taxon>Agaricomycetidae</taxon>
        <taxon>Agaricales</taxon>
        <taxon>Agaricineae</taxon>
        <taxon>Psathyrellaceae</taxon>
        <taxon>Coprinopsis</taxon>
    </lineage>
</organism>
<dbReference type="GeneID" id="6015451"/>
<evidence type="ECO:0000256" key="1">
    <source>
        <dbReference type="SAM" id="SignalP"/>
    </source>
</evidence>
<keyword evidence="1" id="KW-0732">Signal</keyword>
<dbReference type="VEuPathDB" id="FungiDB:CC1G_09233"/>
<dbReference type="InParanoid" id="A8P513"/>
<dbReference type="HOGENOM" id="CLU_2757692_0_0_1"/>
<dbReference type="KEGG" id="cci:CC1G_09233"/>
<comment type="caution">
    <text evidence="2">The sequence shown here is derived from an EMBL/GenBank/DDBJ whole genome shotgun (WGS) entry which is preliminary data.</text>
</comment>
<keyword evidence="3" id="KW-1185">Reference proteome</keyword>
<evidence type="ECO:0000313" key="3">
    <source>
        <dbReference type="Proteomes" id="UP000001861"/>
    </source>
</evidence>
<name>A8P513_COPC7</name>
<sequence length="70" mass="8092">MQILSRYILVLIALFLGVGFSTAAPLRYASNSVERARHMPENGRHWHTIGGQDIHPRWRHNWLPSSKSRT</sequence>
<proteinExistence type="predicted"/>
<evidence type="ECO:0000313" key="2">
    <source>
        <dbReference type="EMBL" id="EAU82971.2"/>
    </source>
</evidence>
<gene>
    <name evidence="2" type="ORF">CC1G_09233</name>
</gene>
<feature type="chain" id="PRO_5002727656" evidence="1">
    <location>
        <begin position="24"/>
        <end position="70"/>
    </location>
</feature>
<dbReference type="Proteomes" id="UP000001861">
    <property type="component" value="Unassembled WGS sequence"/>
</dbReference>
<protein>
    <submittedName>
        <fullName evidence="2">Uncharacterized protein</fullName>
    </submittedName>
</protein>
<dbReference type="AlphaFoldDB" id="A8P513"/>
<reference evidence="2 3" key="1">
    <citation type="journal article" date="2010" name="Proc. Natl. Acad. Sci. U.S.A.">
        <title>Insights into evolution of multicellular fungi from the assembled chromosomes of the mushroom Coprinopsis cinerea (Coprinus cinereus).</title>
        <authorList>
            <person name="Stajich J.E."/>
            <person name="Wilke S.K."/>
            <person name="Ahren D."/>
            <person name="Au C.H."/>
            <person name="Birren B.W."/>
            <person name="Borodovsky M."/>
            <person name="Burns C."/>
            <person name="Canback B."/>
            <person name="Casselton L.A."/>
            <person name="Cheng C.K."/>
            <person name="Deng J."/>
            <person name="Dietrich F.S."/>
            <person name="Fargo D.C."/>
            <person name="Farman M.L."/>
            <person name="Gathman A.C."/>
            <person name="Goldberg J."/>
            <person name="Guigo R."/>
            <person name="Hoegger P.J."/>
            <person name="Hooker J.B."/>
            <person name="Huggins A."/>
            <person name="James T.Y."/>
            <person name="Kamada T."/>
            <person name="Kilaru S."/>
            <person name="Kodira C."/>
            <person name="Kues U."/>
            <person name="Kupfer D."/>
            <person name="Kwan H.S."/>
            <person name="Lomsadze A."/>
            <person name="Li W."/>
            <person name="Lilly W.W."/>
            <person name="Ma L.J."/>
            <person name="Mackey A.J."/>
            <person name="Manning G."/>
            <person name="Martin F."/>
            <person name="Muraguchi H."/>
            <person name="Natvig D.O."/>
            <person name="Palmerini H."/>
            <person name="Ramesh M.A."/>
            <person name="Rehmeyer C.J."/>
            <person name="Roe B.A."/>
            <person name="Shenoy N."/>
            <person name="Stanke M."/>
            <person name="Ter-Hovhannisyan V."/>
            <person name="Tunlid A."/>
            <person name="Velagapudi R."/>
            <person name="Vision T.J."/>
            <person name="Zeng Q."/>
            <person name="Zolan M.E."/>
            <person name="Pukkila P.J."/>
        </authorList>
    </citation>
    <scope>NUCLEOTIDE SEQUENCE [LARGE SCALE GENOMIC DNA]</scope>
    <source>
        <strain evidence="3">Okayama-7 / 130 / ATCC MYA-4618 / FGSC 9003</strain>
    </source>
</reference>